<dbReference type="EMBL" id="JRKL02006153">
    <property type="protein sequence ID" value="KAF3949368.1"/>
    <property type="molecule type" value="Genomic_DNA"/>
</dbReference>
<dbReference type="GO" id="GO:0042761">
    <property type="term" value="P:very long-chain fatty acid biosynthetic process"/>
    <property type="evidence" value="ECO:0007669"/>
    <property type="project" value="TreeGrafter"/>
</dbReference>
<keyword evidence="6" id="KW-0276">Fatty acid metabolism</keyword>
<evidence type="ECO:0000259" key="15">
    <source>
        <dbReference type="Pfam" id="PF00487"/>
    </source>
</evidence>
<keyword evidence="11 14" id="KW-0472">Membrane</keyword>
<keyword evidence="7 14" id="KW-1133">Transmembrane helix</keyword>
<reference evidence="16" key="1">
    <citation type="submission" date="2020-03" db="EMBL/GenBank/DDBJ databases">
        <title>Castanea mollissima Vanexum genome sequencing.</title>
        <authorList>
            <person name="Staton M."/>
        </authorList>
    </citation>
    <scope>NUCLEOTIDE SEQUENCE</scope>
    <source>
        <tissue evidence="16">Leaf</tissue>
    </source>
</reference>
<dbReference type="PANTHER" id="PTHR11351">
    <property type="entry name" value="ACYL-COA DESATURASE"/>
    <property type="match status" value="1"/>
</dbReference>
<proteinExistence type="inferred from homology"/>
<keyword evidence="10" id="KW-0443">Lipid metabolism</keyword>
<keyword evidence="5 13" id="KW-0812">Transmembrane</keyword>
<feature type="transmembrane region" description="Helical" evidence="14">
    <location>
        <begin position="74"/>
        <end position="95"/>
    </location>
</feature>
<dbReference type="OrthoDB" id="10260134at2759"/>
<evidence type="ECO:0000256" key="11">
    <source>
        <dbReference type="ARBA" id="ARBA00023136"/>
    </source>
</evidence>
<dbReference type="Proteomes" id="UP000737018">
    <property type="component" value="Unassembled WGS sequence"/>
</dbReference>
<dbReference type="InterPro" id="IPR005804">
    <property type="entry name" value="FA_desaturase_dom"/>
</dbReference>
<dbReference type="GO" id="GO:0016717">
    <property type="term" value="F:oxidoreductase activity, acting on paired donors, with oxidation of a pair of donors resulting in the reduction of molecular oxygen to two molecules of water"/>
    <property type="evidence" value="ECO:0007669"/>
    <property type="project" value="InterPro"/>
</dbReference>
<dbReference type="InterPro" id="IPR015876">
    <property type="entry name" value="Acyl-CoA_DS"/>
</dbReference>
<evidence type="ECO:0000256" key="9">
    <source>
        <dbReference type="ARBA" id="ARBA00023004"/>
    </source>
</evidence>
<accession>A0A8J4QEY2</accession>
<comment type="similarity">
    <text evidence="3 13">Belongs to the fatty acid desaturase type 1 family.</text>
</comment>
<feature type="domain" description="Fatty acid desaturase" evidence="15">
    <location>
        <begin position="98"/>
        <end position="317"/>
    </location>
</feature>
<dbReference type="Pfam" id="PF00487">
    <property type="entry name" value="FA_desaturase"/>
    <property type="match status" value="1"/>
</dbReference>
<evidence type="ECO:0000256" key="3">
    <source>
        <dbReference type="ARBA" id="ARBA00009295"/>
    </source>
</evidence>
<evidence type="ECO:0000256" key="4">
    <source>
        <dbReference type="ARBA" id="ARBA00022516"/>
    </source>
</evidence>
<evidence type="ECO:0000313" key="16">
    <source>
        <dbReference type="EMBL" id="KAF3949368.1"/>
    </source>
</evidence>
<evidence type="ECO:0000256" key="12">
    <source>
        <dbReference type="ARBA" id="ARBA00023160"/>
    </source>
</evidence>
<evidence type="ECO:0000256" key="13">
    <source>
        <dbReference type="RuleBase" id="RU000581"/>
    </source>
</evidence>
<dbReference type="CDD" id="cd03505">
    <property type="entry name" value="Delta9-FADS-like"/>
    <property type="match status" value="1"/>
</dbReference>
<evidence type="ECO:0000256" key="8">
    <source>
        <dbReference type="ARBA" id="ARBA00023002"/>
    </source>
</evidence>
<keyword evidence="4 13" id="KW-0444">Lipid biosynthesis</keyword>
<name>A0A8J4QEY2_9ROSI</name>
<keyword evidence="17" id="KW-1185">Reference proteome</keyword>
<comment type="subcellular location">
    <subcellularLocation>
        <location evidence="1">Membrane</location>
        <topology evidence="1">Multi-pass membrane protein</topology>
    </subcellularLocation>
</comment>
<organism evidence="16 17">
    <name type="scientific">Castanea mollissima</name>
    <name type="common">Chinese chestnut</name>
    <dbReference type="NCBI Taxonomy" id="60419"/>
    <lineage>
        <taxon>Eukaryota</taxon>
        <taxon>Viridiplantae</taxon>
        <taxon>Streptophyta</taxon>
        <taxon>Embryophyta</taxon>
        <taxon>Tracheophyta</taxon>
        <taxon>Spermatophyta</taxon>
        <taxon>Magnoliopsida</taxon>
        <taxon>eudicotyledons</taxon>
        <taxon>Gunneridae</taxon>
        <taxon>Pentapetalae</taxon>
        <taxon>rosids</taxon>
        <taxon>fabids</taxon>
        <taxon>Fagales</taxon>
        <taxon>Fagaceae</taxon>
        <taxon>Castanea</taxon>
    </lineage>
</organism>
<gene>
    <name evidence="16" type="ORF">CMV_024750</name>
</gene>
<protein>
    <recommendedName>
        <fullName evidence="15">Fatty acid desaturase domain-containing protein</fullName>
    </recommendedName>
</protein>
<sequence length="342" mass="39200">MALITSPPSNPKAHQLSPLHCASRWSGQAKLVPDITSAAESKSEPEAAKFRRILLSDVVVKSQRRVFFGRKWNAYDLVNASVILALHCLCLFAPFRFNWMALLVTVALYVVTGLFGITLSFHRNLSHRSFKVPIWLEYFFAYCGLQALQGSPITWVSTHRYHHQFVDSERDPHSPTAGFWFSHISWLFDTTSMNERCGGPNNVGDLKKQPFYRFLDKTYVIHPIALGALLYGLGGFPCLVWGMGVRVVWVYHITWLINSACHVWGKQPWKTGDLSRNNWWVALLSFGEGWHNNHHAFEYSARHGLQWWELDMTWYVVKLLQAIGLATDVKVPTEVQKKRMAI</sequence>
<evidence type="ECO:0000256" key="7">
    <source>
        <dbReference type="ARBA" id="ARBA00022989"/>
    </source>
</evidence>
<feature type="transmembrane region" description="Helical" evidence="14">
    <location>
        <begin position="219"/>
        <end position="242"/>
    </location>
</feature>
<evidence type="ECO:0000256" key="14">
    <source>
        <dbReference type="SAM" id="Phobius"/>
    </source>
</evidence>
<keyword evidence="8 13" id="KW-0560">Oxidoreductase</keyword>
<keyword evidence="9" id="KW-0408">Iron</keyword>
<comment type="domain">
    <text evidence="13">The histidine box domains are involved in binding the catalytic metal ions.</text>
</comment>
<comment type="pathway">
    <text evidence="2">Lipid metabolism.</text>
</comment>
<evidence type="ECO:0000256" key="5">
    <source>
        <dbReference type="ARBA" id="ARBA00022692"/>
    </source>
</evidence>
<evidence type="ECO:0000256" key="10">
    <source>
        <dbReference type="ARBA" id="ARBA00023098"/>
    </source>
</evidence>
<comment type="caution">
    <text evidence="16">The sequence shown here is derived from an EMBL/GenBank/DDBJ whole genome shotgun (WGS) entry which is preliminary data.</text>
</comment>
<dbReference type="PANTHER" id="PTHR11351:SF31">
    <property type="entry name" value="DESATURASE 1, ISOFORM A-RELATED"/>
    <property type="match status" value="1"/>
</dbReference>
<evidence type="ECO:0000313" key="17">
    <source>
        <dbReference type="Proteomes" id="UP000737018"/>
    </source>
</evidence>
<dbReference type="PRINTS" id="PR00075">
    <property type="entry name" value="FACDDSATRASE"/>
</dbReference>
<evidence type="ECO:0000256" key="6">
    <source>
        <dbReference type="ARBA" id="ARBA00022832"/>
    </source>
</evidence>
<dbReference type="AlphaFoldDB" id="A0A8J4QEY2"/>
<dbReference type="GO" id="GO:0005789">
    <property type="term" value="C:endoplasmic reticulum membrane"/>
    <property type="evidence" value="ECO:0007669"/>
    <property type="project" value="TreeGrafter"/>
</dbReference>
<feature type="transmembrane region" description="Helical" evidence="14">
    <location>
        <begin position="101"/>
        <end position="121"/>
    </location>
</feature>
<keyword evidence="12 13" id="KW-0275">Fatty acid biosynthesis</keyword>
<evidence type="ECO:0000256" key="1">
    <source>
        <dbReference type="ARBA" id="ARBA00004141"/>
    </source>
</evidence>
<comment type="cofactor">
    <cofactor evidence="13">
        <name>Fe(2+)</name>
        <dbReference type="ChEBI" id="CHEBI:29033"/>
    </cofactor>
</comment>
<evidence type="ECO:0000256" key="2">
    <source>
        <dbReference type="ARBA" id="ARBA00005189"/>
    </source>
</evidence>